<keyword evidence="1" id="KW-0812">Transmembrane</keyword>
<keyword evidence="1" id="KW-1133">Transmembrane helix</keyword>
<proteinExistence type="predicted"/>
<evidence type="ECO:0000313" key="2">
    <source>
        <dbReference type="EMBL" id="CDG98815.1"/>
    </source>
</evidence>
<accession>A0A077NM41</accession>
<dbReference type="Proteomes" id="UP000028511">
    <property type="component" value="Unassembled WGS sequence"/>
</dbReference>
<dbReference type="EMBL" id="CBSW010000260">
    <property type="protein sequence ID" value="CDG98815.1"/>
    <property type="molecule type" value="Genomic_DNA"/>
</dbReference>
<gene>
    <name evidence="2" type="ORF">XBP1_550001</name>
</gene>
<feature type="transmembrane region" description="Helical" evidence="1">
    <location>
        <begin position="22"/>
        <end position="42"/>
    </location>
</feature>
<evidence type="ECO:0000256" key="1">
    <source>
        <dbReference type="SAM" id="Phobius"/>
    </source>
</evidence>
<dbReference type="HOGENOM" id="CLU_3241581_0_0_6"/>
<dbReference type="AlphaFoldDB" id="A0A077NM41"/>
<sequence>MKSRTDFGVNIFDDLFDQKDILIQWHGFIYFYFSEMYFLLIII</sequence>
<protein>
    <submittedName>
        <fullName evidence="2">Uncharacterized protein</fullName>
    </submittedName>
</protein>
<comment type="caution">
    <text evidence="2">The sequence shown here is derived from an EMBL/GenBank/DDBJ whole genome shotgun (WGS) entry which is preliminary data.</text>
</comment>
<organism evidence="2">
    <name type="scientific">Xenorhabdus bovienii str. puntauvense</name>
    <dbReference type="NCBI Taxonomy" id="1398201"/>
    <lineage>
        <taxon>Bacteria</taxon>
        <taxon>Pseudomonadati</taxon>
        <taxon>Pseudomonadota</taxon>
        <taxon>Gammaproteobacteria</taxon>
        <taxon>Enterobacterales</taxon>
        <taxon>Morganellaceae</taxon>
        <taxon>Xenorhabdus</taxon>
    </lineage>
</organism>
<keyword evidence="1" id="KW-0472">Membrane</keyword>
<name>A0A077NM41_XENBV</name>
<reference evidence="2" key="1">
    <citation type="submission" date="2013-07" db="EMBL/GenBank/DDBJ databases">
        <title>Sub-species coevolution in mutualistic symbiosis.</title>
        <authorList>
            <person name="Murfin K."/>
            <person name="Klassen J."/>
            <person name="Lee M."/>
            <person name="Forst S."/>
            <person name="Stock P."/>
            <person name="Goodrich-Blair H."/>
        </authorList>
    </citation>
    <scope>NUCLEOTIDE SEQUENCE [LARGE SCALE GENOMIC DNA]</scope>
    <source>
        <strain evidence="2">Puntauvense</strain>
    </source>
</reference>